<evidence type="ECO:0000313" key="1">
    <source>
        <dbReference type="EnsemblPlants" id="AVESA.00010b.r2.4AG0609890.1.CDS"/>
    </source>
</evidence>
<keyword evidence="2" id="KW-1185">Reference proteome</keyword>
<dbReference type="Proteomes" id="UP001732700">
    <property type="component" value="Chromosome 4A"/>
</dbReference>
<reference evidence="1" key="1">
    <citation type="submission" date="2021-05" db="EMBL/GenBank/DDBJ databases">
        <authorList>
            <person name="Scholz U."/>
            <person name="Mascher M."/>
            <person name="Fiebig A."/>
        </authorList>
    </citation>
    <scope>NUCLEOTIDE SEQUENCE [LARGE SCALE GENOMIC DNA]</scope>
</reference>
<accession>A0ACD5WF99</accession>
<protein>
    <submittedName>
        <fullName evidence="1">Uncharacterized protein</fullName>
    </submittedName>
</protein>
<evidence type="ECO:0000313" key="2">
    <source>
        <dbReference type="Proteomes" id="UP001732700"/>
    </source>
</evidence>
<dbReference type="EnsemblPlants" id="AVESA.00010b.r2.4AG0609890.1">
    <property type="protein sequence ID" value="AVESA.00010b.r2.4AG0609890.1.CDS"/>
    <property type="gene ID" value="AVESA.00010b.r2.4AG0609890"/>
</dbReference>
<reference evidence="1" key="2">
    <citation type="submission" date="2025-09" db="UniProtKB">
        <authorList>
            <consortium name="EnsemblPlants"/>
        </authorList>
    </citation>
    <scope>IDENTIFICATION</scope>
</reference>
<sequence>MARVPDLGSDFAQKLLLDLRRRRERLGFGSAAAAQQQQQQQRTTSSAAAATRDARSGSQKPLRSQKPQQAAPAPRARAPEAKAAPTRSSQQQPGNAIPTAGKPRRRRDVAPVAAADARAIVPYQGGGGGGAGGGGGKPKHVVASNVDVQRMAALALALSDGGKLRNIKIMARDGSVFLRAPDTPAHRRGGGAGAVAIGVQDLNDMLMAAYSSGVHSGRRRSDGAGEKRLFRGSMDMEEALSMLVMLQDASGYVEGSGSGKVLLLKDKENRESSATTTRGSARIVEIVDEESETEEASKNASMQIVVHDKFVQSHDQSPNSSSVMQSGPTDSKTSNGSQGEKDGSKVRMPSVIAKLMGLENLPSSAAAKTVVERKGTERFVKSESVPRMEIRANAMDRKLPIRIVASEKVLSKGQDNILLPGEWKSSSLTDFGEPELPNSPSCPATGNKHVRLTMRDVLRKMVGSERGDDGSQGVDERIIHEDKTFTEEIKLQKPVSVGCRSSDSGKKMDFLKRFRKNSDNKPAIQEKHTTEGKSTSAGKKQATGMKRLLGRDSEAKSRREREKLNKENQATAQTKVAAAGKNGKADQMKRQSQQSKHMDRQTTPRKARNCRETQRETPSRNLEDKKALTLKAAYVKKKPGYAVVIQPEDEEHAEVSDISSSKPSGSGNFPEELAIVVRGSSTAGGEASSYKTLQKTTEATSDLTISVQSVVRESEDSKFLDQTATSEIHVRDNNRTGAASSDQPLQEVTNEASVQTVAQESESLQLLDQSPIAEINAQAAVHASEELKFMNQSATSETYDGRINHTATETTRIPETFAEEEHQQQTEQHQHQQQQMTVKEQPTDAFIAGPDQTTTSTDSTGSQEQATHVVSCDSFTENQLLLVRMLVKDRYLLETAKAIVRVHDPVSFVDDDDAGARSRPDKGNSDLLPDVAREVIRRKGKRSEAMEGVSVARAANPKLRCLDDLVRELDGVVESLDISKKLHRQSDSGAAEGLQMILRSDIQNDHPDANSTWDFGWNRVWGLPIEKNEVVRDLEKNILGGIITDVARDLIGVAVRHGCCGCVA</sequence>
<name>A0ACD5WF99_AVESA</name>
<proteinExistence type="predicted"/>
<organism evidence="1 2">
    <name type="scientific">Avena sativa</name>
    <name type="common">Oat</name>
    <dbReference type="NCBI Taxonomy" id="4498"/>
    <lineage>
        <taxon>Eukaryota</taxon>
        <taxon>Viridiplantae</taxon>
        <taxon>Streptophyta</taxon>
        <taxon>Embryophyta</taxon>
        <taxon>Tracheophyta</taxon>
        <taxon>Spermatophyta</taxon>
        <taxon>Magnoliopsida</taxon>
        <taxon>Liliopsida</taxon>
        <taxon>Poales</taxon>
        <taxon>Poaceae</taxon>
        <taxon>BOP clade</taxon>
        <taxon>Pooideae</taxon>
        <taxon>Poodae</taxon>
        <taxon>Poeae</taxon>
        <taxon>Poeae Chloroplast Group 1 (Aveneae type)</taxon>
        <taxon>Aveninae</taxon>
        <taxon>Avena</taxon>
    </lineage>
</organism>